<keyword evidence="2" id="KW-1185">Reference proteome</keyword>
<dbReference type="EMBL" id="BMAC01000361">
    <property type="protein sequence ID" value="GFP94730.1"/>
    <property type="molecule type" value="Genomic_DNA"/>
</dbReference>
<protein>
    <submittedName>
        <fullName evidence="1">Auxin-induced protein x15</fullName>
    </submittedName>
</protein>
<sequence length="64" mass="7305">MGAEVPKGHFAVYVGGNEKKYFCNPTCILEPLNVSRIAISSRRRLWFSSSNGRPYNSLQWRVIC</sequence>
<gene>
    <name evidence="1" type="ORF">PHJA_001617400</name>
</gene>
<organism evidence="1 2">
    <name type="scientific">Phtheirospermum japonicum</name>
    <dbReference type="NCBI Taxonomy" id="374723"/>
    <lineage>
        <taxon>Eukaryota</taxon>
        <taxon>Viridiplantae</taxon>
        <taxon>Streptophyta</taxon>
        <taxon>Embryophyta</taxon>
        <taxon>Tracheophyta</taxon>
        <taxon>Spermatophyta</taxon>
        <taxon>Magnoliopsida</taxon>
        <taxon>eudicotyledons</taxon>
        <taxon>Gunneridae</taxon>
        <taxon>Pentapetalae</taxon>
        <taxon>asterids</taxon>
        <taxon>lamiids</taxon>
        <taxon>Lamiales</taxon>
        <taxon>Orobanchaceae</taxon>
        <taxon>Orobanchaceae incertae sedis</taxon>
        <taxon>Phtheirospermum</taxon>
    </lineage>
</organism>
<reference evidence="1" key="1">
    <citation type="submission" date="2020-07" db="EMBL/GenBank/DDBJ databases">
        <title>Ethylene signaling mediates host invasion by parasitic plants.</title>
        <authorList>
            <person name="Yoshida S."/>
        </authorList>
    </citation>
    <scope>NUCLEOTIDE SEQUENCE</scope>
    <source>
        <strain evidence="1">Okayama</strain>
    </source>
</reference>
<accession>A0A830C523</accession>
<dbReference type="AlphaFoldDB" id="A0A830C523"/>
<proteinExistence type="predicted"/>
<evidence type="ECO:0000313" key="1">
    <source>
        <dbReference type="EMBL" id="GFP94730.1"/>
    </source>
</evidence>
<name>A0A830C523_9LAMI</name>
<comment type="caution">
    <text evidence="1">The sequence shown here is derived from an EMBL/GenBank/DDBJ whole genome shotgun (WGS) entry which is preliminary data.</text>
</comment>
<evidence type="ECO:0000313" key="2">
    <source>
        <dbReference type="Proteomes" id="UP000653305"/>
    </source>
</evidence>
<dbReference type="Proteomes" id="UP000653305">
    <property type="component" value="Unassembled WGS sequence"/>
</dbReference>